<name>A0ABY8EF14_9FIRM</name>
<dbReference type="RefSeq" id="WP_277733604.1">
    <property type="nucleotide sequence ID" value="NZ_CP120733.1"/>
</dbReference>
<evidence type="ECO:0000313" key="6">
    <source>
        <dbReference type="Proteomes" id="UP001222800"/>
    </source>
</evidence>
<protein>
    <submittedName>
        <fullName evidence="5">Spo0B domain-containing protein</fullName>
    </submittedName>
</protein>
<keyword evidence="6" id="KW-1185">Reference proteome</keyword>
<dbReference type="Gene3D" id="1.10.287.130">
    <property type="match status" value="1"/>
</dbReference>
<organism evidence="5 6">
    <name type="scientific">Tepidibacter hydrothermalis</name>
    <dbReference type="NCBI Taxonomy" id="3036126"/>
    <lineage>
        <taxon>Bacteria</taxon>
        <taxon>Bacillati</taxon>
        <taxon>Bacillota</taxon>
        <taxon>Clostridia</taxon>
        <taxon>Peptostreptococcales</taxon>
        <taxon>Peptostreptococcaceae</taxon>
        <taxon>Tepidibacter</taxon>
    </lineage>
</organism>
<keyword evidence="3" id="KW-0418">Kinase</keyword>
<reference evidence="5 6" key="1">
    <citation type="submission" date="2023-03" db="EMBL/GenBank/DDBJ databases">
        <title>Complete genome sequence of Tepidibacter sp. SWIR-1, isolated from a deep-sea hydrothermal vent.</title>
        <authorList>
            <person name="Li X."/>
        </authorList>
    </citation>
    <scope>NUCLEOTIDE SEQUENCE [LARGE SCALE GENOMIC DNA]</scope>
    <source>
        <strain evidence="5 6">SWIR-1</strain>
    </source>
</reference>
<evidence type="ECO:0000256" key="1">
    <source>
        <dbReference type="ARBA" id="ARBA00022553"/>
    </source>
</evidence>
<evidence type="ECO:0000256" key="2">
    <source>
        <dbReference type="ARBA" id="ARBA00022679"/>
    </source>
</evidence>
<dbReference type="InterPro" id="IPR016120">
    <property type="entry name" value="Sig_transdc_His_kin_SpoOB"/>
</dbReference>
<dbReference type="SUPFAM" id="SSF55890">
    <property type="entry name" value="Sporulation response regulatory protein Spo0B"/>
    <property type="match status" value="1"/>
</dbReference>
<accession>A0ABY8EF14</accession>
<gene>
    <name evidence="5" type="ORF">P4S50_05475</name>
</gene>
<feature type="domain" description="SpoOB alpha-helical" evidence="4">
    <location>
        <begin position="10"/>
        <end position="65"/>
    </location>
</feature>
<dbReference type="EMBL" id="CP120733">
    <property type="protein sequence ID" value="WFD11526.1"/>
    <property type="molecule type" value="Genomic_DNA"/>
</dbReference>
<proteinExistence type="predicted"/>
<dbReference type="Pfam" id="PF14689">
    <property type="entry name" value="SPOB_a"/>
    <property type="match status" value="1"/>
</dbReference>
<keyword evidence="1" id="KW-0597">Phosphoprotein</keyword>
<keyword evidence="2" id="KW-0808">Transferase</keyword>
<evidence type="ECO:0000313" key="5">
    <source>
        <dbReference type="EMBL" id="WFD11526.1"/>
    </source>
</evidence>
<evidence type="ECO:0000259" key="4">
    <source>
        <dbReference type="Pfam" id="PF14689"/>
    </source>
</evidence>
<evidence type="ECO:0000256" key="3">
    <source>
        <dbReference type="ARBA" id="ARBA00022777"/>
    </source>
</evidence>
<dbReference type="Proteomes" id="UP001222800">
    <property type="component" value="Chromosome"/>
</dbReference>
<dbReference type="InterPro" id="IPR039506">
    <property type="entry name" value="SPOB_a"/>
</dbReference>
<sequence length="184" mass="22151">MKKINDSDLEYWNLIEDLLKQQRHDYLNEIQIIFGYIKLNKIDEAVEYINKIRNEASVSSKLSNLSCIELYLMLEKKLKKCRKEGVNIDFNIYTNAKRENFKDRQVSKSLIYMEKALDKIFSYMNNNNEFEEYIIYIEETSEYFILKVALEYLKDIESIKKELDSDLVEVIIEEDHLIYEIELE</sequence>